<dbReference type="AlphaFoldDB" id="A0A8I6AGJ4"/>
<evidence type="ECO:0000313" key="6">
    <source>
        <dbReference type="Proteomes" id="UP000002494"/>
    </source>
</evidence>
<dbReference type="Ensembl" id="ENSRNOT00000103005.2">
    <property type="protein sequence ID" value="ENSRNOP00000091934.1"/>
    <property type="gene ID" value="ENSRNOG00000001949.4"/>
</dbReference>
<gene>
    <name evidence="5 7" type="primary">Smr3a</name>
</gene>
<dbReference type="GeneTree" id="ENSGT00940000164646"/>
<protein>
    <submittedName>
        <fullName evidence="5">Submaxillary gland androgen regulated protein 3A</fullName>
    </submittedName>
</protein>
<evidence type="ECO:0000256" key="3">
    <source>
        <dbReference type="ARBA" id="ARBA00022729"/>
    </source>
</evidence>
<reference evidence="5" key="1">
    <citation type="submission" date="2024-01" db="EMBL/GenBank/DDBJ databases">
        <title>GRCr8: a new rat reference genome assembly contstructed from accurate long reads and long range scaffolding.</title>
        <authorList>
            <person name="Doris P.A."/>
            <person name="Kalbfleisch T."/>
            <person name="Li K."/>
            <person name="Howe K."/>
            <person name="Wood J."/>
        </authorList>
    </citation>
    <scope>NUCLEOTIDE SEQUENCE [LARGE SCALE GENOMIC DNA]</scope>
    <source>
        <strain evidence="5">Brown Norway</strain>
    </source>
</reference>
<accession>A0A8I6AGJ4</accession>
<dbReference type="RGD" id="1563299">
    <property type="gene designation" value="Smr3a"/>
</dbReference>
<sequence>MKPLYLVFGLWVLIGCFLSGECHRGPRGHDPRRRPPPPPPPPPPPFAILLLDLLPQYKQIQYQLPISL</sequence>
<keyword evidence="2" id="KW-0964">Secreted</keyword>
<keyword evidence="3 4" id="KW-0732">Signal</keyword>
<dbReference type="InterPro" id="IPR026288">
    <property type="entry name" value="SMR-like"/>
</dbReference>
<proteinExistence type="predicted"/>
<reference evidence="5" key="2">
    <citation type="submission" date="2025-08" db="UniProtKB">
        <authorList>
            <consortium name="Ensembl"/>
        </authorList>
    </citation>
    <scope>IDENTIFICATION</scope>
    <source>
        <strain evidence="5">Brown Norway</strain>
    </source>
</reference>
<name>A0A8I6AGJ4_RAT</name>
<dbReference type="Pfam" id="PF15621">
    <property type="entry name" value="PROL5-SMR"/>
    <property type="match status" value="1"/>
</dbReference>
<dbReference type="GO" id="GO:0005576">
    <property type="term" value="C:extracellular region"/>
    <property type="evidence" value="ECO:0007669"/>
    <property type="project" value="UniProtKB-SubCell"/>
</dbReference>
<keyword evidence="6" id="KW-1185">Reference proteome</keyword>
<feature type="chain" id="PRO_5035279614" evidence="4">
    <location>
        <begin position="23"/>
        <end position="68"/>
    </location>
</feature>
<evidence type="ECO:0000313" key="5">
    <source>
        <dbReference type="Ensembl" id="ENSRNOP00000091934.1"/>
    </source>
</evidence>
<evidence type="ECO:0000256" key="2">
    <source>
        <dbReference type="ARBA" id="ARBA00022525"/>
    </source>
</evidence>
<dbReference type="PANTHER" id="PTHR14179">
    <property type="entry name" value="SMR1-RELATED"/>
    <property type="match status" value="1"/>
</dbReference>
<evidence type="ECO:0000256" key="4">
    <source>
        <dbReference type="SAM" id="SignalP"/>
    </source>
</evidence>
<dbReference type="AGR" id="RGD:1563299"/>
<comment type="subcellular location">
    <subcellularLocation>
        <location evidence="1">Secreted</location>
    </subcellularLocation>
</comment>
<organism evidence="5 6">
    <name type="scientific">Rattus norvegicus</name>
    <name type="common">Rat</name>
    <dbReference type="NCBI Taxonomy" id="10116"/>
    <lineage>
        <taxon>Eukaryota</taxon>
        <taxon>Metazoa</taxon>
        <taxon>Chordata</taxon>
        <taxon>Craniata</taxon>
        <taxon>Vertebrata</taxon>
        <taxon>Euteleostomi</taxon>
        <taxon>Mammalia</taxon>
        <taxon>Eutheria</taxon>
        <taxon>Euarchontoglires</taxon>
        <taxon>Glires</taxon>
        <taxon>Rodentia</taxon>
        <taxon>Myomorpha</taxon>
        <taxon>Muroidea</taxon>
        <taxon>Muridae</taxon>
        <taxon>Murinae</taxon>
        <taxon>Rattus</taxon>
    </lineage>
</organism>
<dbReference type="PROSITE" id="PS51257">
    <property type="entry name" value="PROKAR_LIPOPROTEIN"/>
    <property type="match status" value="1"/>
</dbReference>
<reference evidence="5" key="3">
    <citation type="submission" date="2025-09" db="UniProtKB">
        <authorList>
            <consortium name="Ensembl"/>
        </authorList>
    </citation>
    <scope>IDENTIFICATION</scope>
    <source>
        <strain evidence="5">Brown Norway</strain>
    </source>
</reference>
<evidence type="ECO:0000313" key="7">
    <source>
        <dbReference type="RGD" id="1563299"/>
    </source>
</evidence>
<feature type="signal peptide" evidence="4">
    <location>
        <begin position="1"/>
        <end position="22"/>
    </location>
</feature>
<evidence type="ECO:0000256" key="1">
    <source>
        <dbReference type="ARBA" id="ARBA00004613"/>
    </source>
</evidence>
<dbReference type="PANTHER" id="PTHR14179:SF13">
    <property type="entry name" value="SUBMAXILLARY GLAND ANDROGEN-REGULATED PROTEIN 3B"/>
    <property type="match status" value="1"/>
</dbReference>
<dbReference type="Proteomes" id="UP000002494">
    <property type="component" value="Chromosome 14"/>
</dbReference>